<evidence type="ECO:0000256" key="1">
    <source>
        <dbReference type="ARBA" id="ARBA00004477"/>
    </source>
</evidence>
<evidence type="ECO:0000313" key="7">
    <source>
        <dbReference type="EMBL" id="KAJ4470274.1"/>
    </source>
</evidence>
<protein>
    <submittedName>
        <fullName evidence="7">Uncharacterized protein</fullName>
    </submittedName>
</protein>
<evidence type="ECO:0000256" key="6">
    <source>
        <dbReference type="SAM" id="Phobius"/>
    </source>
</evidence>
<feature type="transmembrane region" description="Helical" evidence="6">
    <location>
        <begin position="55"/>
        <end position="76"/>
    </location>
</feature>
<evidence type="ECO:0000256" key="5">
    <source>
        <dbReference type="ARBA" id="ARBA00023136"/>
    </source>
</evidence>
<dbReference type="Proteomes" id="UP001150217">
    <property type="component" value="Unassembled WGS sequence"/>
</dbReference>
<keyword evidence="8" id="KW-1185">Reference proteome</keyword>
<sequence length="96" mass="11180">MIRDIPPHYPPARPNLKAFRAPDKSQSKFLYLLWRIRMWVEGTFGLAVLEPWEKALLLVIFLITSILLVTGIIRFLPQHMLDVKGRVVYYLFGNGI</sequence>
<evidence type="ECO:0000313" key="8">
    <source>
        <dbReference type="Proteomes" id="UP001150217"/>
    </source>
</evidence>
<keyword evidence="5 6" id="KW-0472">Membrane</keyword>
<organism evidence="7 8">
    <name type="scientific">Lentinula lateritia</name>
    <dbReference type="NCBI Taxonomy" id="40482"/>
    <lineage>
        <taxon>Eukaryota</taxon>
        <taxon>Fungi</taxon>
        <taxon>Dikarya</taxon>
        <taxon>Basidiomycota</taxon>
        <taxon>Agaricomycotina</taxon>
        <taxon>Agaricomycetes</taxon>
        <taxon>Agaricomycetidae</taxon>
        <taxon>Agaricales</taxon>
        <taxon>Marasmiineae</taxon>
        <taxon>Omphalotaceae</taxon>
        <taxon>Lentinula</taxon>
    </lineage>
</organism>
<keyword evidence="3" id="KW-0256">Endoplasmic reticulum</keyword>
<name>A0ABQ8V4F5_9AGAR</name>
<dbReference type="Pfam" id="PF11779">
    <property type="entry name" value="SPT_ssu-like"/>
    <property type="match status" value="1"/>
</dbReference>
<dbReference type="EMBL" id="JANVFT010000092">
    <property type="protein sequence ID" value="KAJ4470274.1"/>
    <property type="molecule type" value="Genomic_DNA"/>
</dbReference>
<dbReference type="InterPro" id="IPR024512">
    <property type="entry name" value="Ser_palmitoyltrfase_ssu-like"/>
</dbReference>
<proteinExistence type="predicted"/>
<keyword evidence="2 6" id="KW-0812">Transmembrane</keyword>
<gene>
    <name evidence="7" type="ORF">C8R41DRAFT_777495</name>
</gene>
<evidence type="ECO:0000256" key="4">
    <source>
        <dbReference type="ARBA" id="ARBA00022989"/>
    </source>
</evidence>
<reference evidence="7" key="1">
    <citation type="submission" date="2022-08" db="EMBL/GenBank/DDBJ databases">
        <title>A Global Phylogenomic Analysis of the Shiitake Genus Lentinula.</title>
        <authorList>
            <consortium name="DOE Joint Genome Institute"/>
            <person name="Sierra-Patev S."/>
            <person name="Min B."/>
            <person name="Naranjo-Ortiz M."/>
            <person name="Looney B."/>
            <person name="Konkel Z."/>
            <person name="Slot J.C."/>
            <person name="Sakamoto Y."/>
            <person name="Steenwyk J.L."/>
            <person name="Rokas A."/>
            <person name="Carro J."/>
            <person name="Camarero S."/>
            <person name="Ferreira P."/>
            <person name="Molpeceres G."/>
            <person name="Ruiz-Duenas F.J."/>
            <person name="Serrano A."/>
            <person name="Henrissat B."/>
            <person name="Drula E."/>
            <person name="Hughes K.W."/>
            <person name="Mata J.L."/>
            <person name="Ishikawa N.K."/>
            <person name="Vargas-Isla R."/>
            <person name="Ushijima S."/>
            <person name="Smith C.A."/>
            <person name="Ahrendt S."/>
            <person name="Andreopoulos W."/>
            <person name="He G."/>
            <person name="Labutti K."/>
            <person name="Lipzen A."/>
            <person name="Ng V."/>
            <person name="Riley R."/>
            <person name="Sandor L."/>
            <person name="Barry K."/>
            <person name="Martinez A.T."/>
            <person name="Xiao Y."/>
            <person name="Gibbons J.G."/>
            <person name="Terashima K."/>
            <person name="Grigoriev I.V."/>
            <person name="Hibbett D.S."/>
        </authorList>
    </citation>
    <scope>NUCLEOTIDE SEQUENCE</scope>
    <source>
        <strain evidence="7">RHP3577 ss4</strain>
    </source>
</reference>
<evidence type="ECO:0000256" key="3">
    <source>
        <dbReference type="ARBA" id="ARBA00022824"/>
    </source>
</evidence>
<keyword evidence="4 6" id="KW-1133">Transmembrane helix</keyword>
<accession>A0ABQ8V4F5</accession>
<comment type="caution">
    <text evidence="7">The sequence shown here is derived from an EMBL/GenBank/DDBJ whole genome shotgun (WGS) entry which is preliminary data.</text>
</comment>
<evidence type="ECO:0000256" key="2">
    <source>
        <dbReference type="ARBA" id="ARBA00022692"/>
    </source>
</evidence>
<comment type="subcellular location">
    <subcellularLocation>
        <location evidence="1">Endoplasmic reticulum membrane</location>
        <topology evidence="1">Multi-pass membrane protein</topology>
    </subcellularLocation>
</comment>